<evidence type="ECO:0000313" key="1">
    <source>
        <dbReference type="EMBL" id="AIZ36334.1"/>
    </source>
</evidence>
<organism evidence="1 2">
    <name type="scientific">Parvimonas micra</name>
    <dbReference type="NCBI Taxonomy" id="33033"/>
    <lineage>
        <taxon>Bacteria</taxon>
        <taxon>Bacillati</taxon>
        <taxon>Bacillota</taxon>
        <taxon>Tissierellia</taxon>
        <taxon>Tissierellales</taxon>
        <taxon>Peptoniphilaceae</taxon>
        <taxon>Parvimonas</taxon>
    </lineage>
</organism>
<dbReference type="Proteomes" id="UP000031386">
    <property type="component" value="Chromosome"/>
</dbReference>
<protein>
    <submittedName>
        <fullName evidence="1">Serine/threonine protein phosphatase</fullName>
    </submittedName>
</protein>
<dbReference type="KEGG" id="pmic:NW74_02775"/>
<evidence type="ECO:0000313" key="2">
    <source>
        <dbReference type="Proteomes" id="UP000031386"/>
    </source>
</evidence>
<dbReference type="RefSeq" id="WP_004833665.1">
    <property type="nucleotide sequence ID" value="NZ_BHYQ01000003.1"/>
</dbReference>
<gene>
    <name evidence="1" type="ORF">NW74_02775</name>
</gene>
<dbReference type="InterPro" id="IPR004843">
    <property type="entry name" value="Calcineurin-like_PHP"/>
</dbReference>
<sequence>MIYGLSDLHLDYTGDKSMEVFGSAWENYEERMFKSWKEIVKDDDYVVVPGDISWALKIDEAYNDLKRIESLPGKKIFLKGNHDLWWSSLNKIKELNLKNMFFLQNNSFETEKYVFIGTRGWVSPKSSEFSEDTDRKIYNRELMRLKLSYDSVKNKEKEIICLFHYPPVEKNRTLNDFGLFVKEHNIKIVLYGHLHAYSLNNVVDEVVDGIEFHCISADYLKFIPRLIRR</sequence>
<reference evidence="1 2" key="1">
    <citation type="submission" date="2014-10" db="EMBL/GenBank/DDBJ databases">
        <title>Complete genome sequence of Parvimonas micra KCOM 1535 (= ChDC B708).</title>
        <authorList>
            <person name="Kook J.-K."/>
            <person name="Park S.-N."/>
            <person name="Lim Y.K."/>
            <person name="Roh H."/>
        </authorList>
    </citation>
    <scope>NUCLEOTIDE SEQUENCE [LARGE SCALE GENOMIC DNA]</scope>
    <source>
        <strain evidence="2">KCOM 1535 / ChDC B708</strain>
    </source>
</reference>
<dbReference type="PANTHER" id="PTHR31302">
    <property type="entry name" value="TRANSMEMBRANE PROTEIN WITH METALLOPHOSPHOESTERASE DOMAIN-RELATED"/>
    <property type="match status" value="1"/>
</dbReference>
<accession>A0A0B4S1D4</accession>
<dbReference type="Gene3D" id="3.60.21.10">
    <property type="match status" value="1"/>
</dbReference>
<dbReference type="AlphaFoldDB" id="A0A0B4S1D4"/>
<dbReference type="SUPFAM" id="SSF56300">
    <property type="entry name" value="Metallo-dependent phosphatases"/>
    <property type="match status" value="1"/>
</dbReference>
<proteinExistence type="predicted"/>
<dbReference type="InterPro" id="IPR029052">
    <property type="entry name" value="Metallo-depent_PP-like"/>
</dbReference>
<dbReference type="OrthoDB" id="8610138at2"/>
<dbReference type="EMBL" id="CP009761">
    <property type="protein sequence ID" value="AIZ36334.1"/>
    <property type="molecule type" value="Genomic_DNA"/>
</dbReference>
<dbReference type="Pfam" id="PF00149">
    <property type="entry name" value="Metallophos"/>
    <property type="match status" value="1"/>
</dbReference>
<dbReference type="STRING" id="33033.NW74_02775"/>
<dbReference type="PIRSF" id="PIRSF033094">
    <property type="entry name" value="Pesterase_CT488"/>
    <property type="match status" value="1"/>
</dbReference>
<dbReference type="PANTHER" id="PTHR31302:SF22">
    <property type="entry name" value="PHOSPHOESTERASE"/>
    <property type="match status" value="1"/>
</dbReference>
<dbReference type="InterPro" id="IPR014578">
    <property type="entry name" value="Pesterase_CT488"/>
</dbReference>
<keyword evidence="2" id="KW-1185">Reference proteome</keyword>
<name>A0A0B4S1D4_9FIRM</name>
<dbReference type="InterPro" id="IPR051158">
    <property type="entry name" value="Metallophosphoesterase_sf"/>
</dbReference>
<dbReference type="GeneID" id="93384296"/>
<dbReference type="GO" id="GO:0016787">
    <property type="term" value="F:hydrolase activity"/>
    <property type="evidence" value="ECO:0007669"/>
    <property type="project" value="InterPro"/>
</dbReference>